<feature type="region of interest" description="Disordered" evidence="4">
    <location>
        <begin position="890"/>
        <end position="911"/>
    </location>
</feature>
<accession>A0A835SM85</accession>
<reference evidence="5" key="1">
    <citation type="journal article" date="2020" name="bioRxiv">
        <title>Comparative genomics of Chlamydomonas.</title>
        <authorList>
            <person name="Craig R.J."/>
            <person name="Hasan A.R."/>
            <person name="Ness R.W."/>
            <person name="Keightley P.D."/>
        </authorList>
    </citation>
    <scope>NUCLEOTIDE SEQUENCE</scope>
    <source>
        <strain evidence="5">SAG 7.73</strain>
    </source>
</reference>
<dbReference type="PROSITE" id="PS50082">
    <property type="entry name" value="WD_REPEATS_2"/>
    <property type="match status" value="3"/>
</dbReference>
<feature type="region of interest" description="Disordered" evidence="4">
    <location>
        <begin position="773"/>
        <end position="817"/>
    </location>
</feature>
<feature type="repeat" description="WD" evidence="3">
    <location>
        <begin position="588"/>
        <end position="622"/>
    </location>
</feature>
<dbReference type="InterPro" id="IPR015943">
    <property type="entry name" value="WD40/YVTN_repeat-like_dom_sf"/>
</dbReference>
<dbReference type="AlphaFoldDB" id="A0A835SM85"/>
<keyword evidence="6" id="KW-1185">Reference proteome</keyword>
<evidence type="ECO:0000313" key="6">
    <source>
        <dbReference type="Proteomes" id="UP000650467"/>
    </source>
</evidence>
<feature type="repeat" description="WD" evidence="3">
    <location>
        <begin position="623"/>
        <end position="656"/>
    </location>
</feature>
<protein>
    <submittedName>
        <fullName evidence="5">Uncharacterized protein</fullName>
    </submittedName>
</protein>
<evidence type="ECO:0000256" key="2">
    <source>
        <dbReference type="ARBA" id="ARBA00022737"/>
    </source>
</evidence>
<organism evidence="5 6">
    <name type="scientific">Chlamydomonas incerta</name>
    <dbReference type="NCBI Taxonomy" id="51695"/>
    <lineage>
        <taxon>Eukaryota</taxon>
        <taxon>Viridiplantae</taxon>
        <taxon>Chlorophyta</taxon>
        <taxon>core chlorophytes</taxon>
        <taxon>Chlorophyceae</taxon>
        <taxon>CS clade</taxon>
        <taxon>Chlamydomonadales</taxon>
        <taxon>Chlamydomonadaceae</taxon>
        <taxon>Chlamydomonas</taxon>
    </lineage>
</organism>
<dbReference type="CDD" id="cd00200">
    <property type="entry name" value="WD40"/>
    <property type="match status" value="1"/>
</dbReference>
<name>A0A835SM85_CHLIN</name>
<evidence type="ECO:0000256" key="1">
    <source>
        <dbReference type="ARBA" id="ARBA00022574"/>
    </source>
</evidence>
<sequence>MLAALRHGPLMLGLTADLDADSDDDDLSAEADELVLDFEEDGQGHTGRSGPMELVVLRAPALPKSVQAQAKGLDARYIAMTQGLKEGLKAGCQAVLLVVVKATAVIDDVWQALAAGISLARANAGGKHSGCPAVPVHVVLTDASSWYFMGIQATAPAVEKAVGTGSGASAFGGGAAAGGGATAVGGGATASGGATAGVQVASATGLDFVTRNGETFRLFNFSFITAPVIQLATPVSDVLKVMYRLYTALYPDEDIAHLPAAVREGEKLAKKAAREWVASRMQGLKAEAAAIEEAVRAKQEAEARAERAEREAAAFKERAQLEADARAERAEREAAAFKEAMERMQQEAAASKERAQLEADARVAAQRQAAAFKEAMERMQREADARAEEDVKRAAGGNRGRRRPPYQGRRSHKAARRQAEEDVRAAAAAAAARAAERMAAREQALAEGAEPPTEEEEAEAEAEAEAAQPRRCRRPCQWQCVSVLRGHTAHVTSVVFLPPASPIIVVAGGGGGGPLAVAFRGLRLASGSVDNTIRIWRADALAPPPPPAAVLPAGEEDAEEVGAAAAATAAAAAGAEPPAAAGHQGYQVLAMVVSPDGQYILTGAGDFTACLWDGATGRHLATLHGHHGPVAAVAFSADSAKCATGAGDGEVRIFSVPDCGWAGNCRGHKKAVTGVAFSPDGWSIASSSEDGTARIWTVRGQQMSLLEGHPDGATAVAWSLDGGVVATGAARGNPGVQLWGARNGMRYTTLRYHVADVLLLRFGEALEEPPPAATATAAAAADGDSDAAAAADAGGGEAGAGEGAAQEPAPPPAPRMHTLLLSHDARGLTCVWNVWGNAGLVLDFYGQGADLVGSKLLWLKDRALQYADLQELWDPAVRAAKEARARKERAAAAKAAGGGAEGQQEEEAEAAPRAPFPAFLTTRALAALSPPGETVELLGGGPGLGYVAAMTDKQRLYLFTSTFARAV</sequence>
<dbReference type="Pfam" id="PF00400">
    <property type="entry name" value="WD40"/>
    <property type="match status" value="6"/>
</dbReference>
<dbReference type="SMART" id="SM00320">
    <property type="entry name" value="WD40"/>
    <property type="match status" value="5"/>
</dbReference>
<feature type="compositionally biased region" description="Low complexity" evidence="4">
    <location>
        <begin position="441"/>
        <end position="451"/>
    </location>
</feature>
<dbReference type="PANTHER" id="PTHR19848">
    <property type="entry name" value="WD40 REPEAT PROTEIN"/>
    <property type="match status" value="1"/>
</dbReference>
<dbReference type="Proteomes" id="UP000650467">
    <property type="component" value="Unassembled WGS sequence"/>
</dbReference>
<dbReference type="OrthoDB" id="543962at2759"/>
<proteinExistence type="predicted"/>
<evidence type="ECO:0000256" key="4">
    <source>
        <dbReference type="SAM" id="MobiDB-lite"/>
    </source>
</evidence>
<feature type="compositionally biased region" description="Acidic residues" evidence="4">
    <location>
        <begin position="452"/>
        <end position="464"/>
    </location>
</feature>
<evidence type="ECO:0000256" key="3">
    <source>
        <dbReference type="PROSITE-ProRule" id="PRU00221"/>
    </source>
</evidence>
<keyword evidence="2" id="KW-0677">Repeat</keyword>
<comment type="caution">
    <text evidence="5">The sequence shown here is derived from an EMBL/GenBank/DDBJ whole genome shotgun (WGS) entry which is preliminary data.</text>
</comment>
<feature type="compositionally biased region" description="Basic and acidic residues" evidence="4">
    <location>
        <begin position="374"/>
        <end position="393"/>
    </location>
</feature>
<feature type="compositionally biased region" description="Basic residues" evidence="4">
    <location>
        <begin position="399"/>
        <end position="416"/>
    </location>
</feature>
<dbReference type="Gene3D" id="2.130.10.10">
    <property type="entry name" value="YVTN repeat-like/Quinoprotein amine dehydrogenase"/>
    <property type="match status" value="2"/>
</dbReference>
<dbReference type="SUPFAM" id="SSF50978">
    <property type="entry name" value="WD40 repeat-like"/>
    <property type="match status" value="2"/>
</dbReference>
<gene>
    <name evidence="5" type="ORF">HXX76_011856</name>
</gene>
<feature type="region of interest" description="Disordered" evidence="4">
    <location>
        <begin position="374"/>
        <end position="471"/>
    </location>
</feature>
<feature type="compositionally biased region" description="Gly residues" evidence="4">
    <location>
        <begin position="793"/>
        <end position="802"/>
    </location>
</feature>
<dbReference type="EMBL" id="JAEHOC010000036">
    <property type="protein sequence ID" value="KAG2428176.1"/>
    <property type="molecule type" value="Genomic_DNA"/>
</dbReference>
<dbReference type="InterPro" id="IPR001680">
    <property type="entry name" value="WD40_rpt"/>
</dbReference>
<dbReference type="InterPro" id="IPR036322">
    <property type="entry name" value="WD40_repeat_dom_sf"/>
</dbReference>
<feature type="compositionally biased region" description="Low complexity" evidence="4">
    <location>
        <begin position="773"/>
        <end position="792"/>
    </location>
</feature>
<evidence type="ECO:0000313" key="5">
    <source>
        <dbReference type="EMBL" id="KAG2428176.1"/>
    </source>
</evidence>
<dbReference type="PANTHER" id="PTHR19848:SF8">
    <property type="entry name" value="F-BOX AND WD REPEAT DOMAIN CONTAINING 7"/>
    <property type="match status" value="1"/>
</dbReference>
<keyword evidence="1 3" id="KW-0853">WD repeat</keyword>
<dbReference type="PROSITE" id="PS50294">
    <property type="entry name" value="WD_REPEATS_REGION"/>
    <property type="match status" value="2"/>
</dbReference>
<feature type="repeat" description="WD" evidence="3">
    <location>
        <begin position="665"/>
        <end position="706"/>
    </location>
</feature>